<dbReference type="EMBL" id="JAPFFJ010000015">
    <property type="protein sequence ID" value="KAJ6410182.1"/>
    <property type="molecule type" value="Genomic_DNA"/>
</dbReference>
<evidence type="ECO:0000313" key="2">
    <source>
        <dbReference type="Proteomes" id="UP001162972"/>
    </source>
</evidence>
<dbReference type="PANTHER" id="PTHR45763">
    <property type="entry name" value="HYDROLASE, ALPHA/BETA FOLD FAMILY PROTEIN, EXPRESSED-RELATED"/>
    <property type="match status" value="1"/>
</dbReference>
<dbReference type="AlphaFoldDB" id="A0AAD6JTE9"/>
<sequence length="176" mass="20089">MALVASQELILELRICFLSFDRAGYRKISCIDMALASRCSSCGSNCQLLVAFLSSSSIQGGLQETTSARPMETSDCPLHSWTTILVDEPEMVPMIIFFYVETMIRQQGVVESLHRDLMVGFGNWEFDPMELSNPFPNNESFVHICQGFEDPLVPVKLQQYVCRKQQWIRYHGWPIL</sequence>
<organism evidence="1 2">
    <name type="scientific">Salix udensis</name>
    <dbReference type="NCBI Taxonomy" id="889485"/>
    <lineage>
        <taxon>Eukaryota</taxon>
        <taxon>Viridiplantae</taxon>
        <taxon>Streptophyta</taxon>
        <taxon>Embryophyta</taxon>
        <taxon>Tracheophyta</taxon>
        <taxon>Spermatophyta</taxon>
        <taxon>Magnoliopsida</taxon>
        <taxon>eudicotyledons</taxon>
        <taxon>Gunneridae</taxon>
        <taxon>Pentapetalae</taxon>
        <taxon>rosids</taxon>
        <taxon>fabids</taxon>
        <taxon>Malpighiales</taxon>
        <taxon>Salicaceae</taxon>
        <taxon>Saliceae</taxon>
        <taxon>Salix</taxon>
    </lineage>
</organism>
<dbReference type="Proteomes" id="UP001162972">
    <property type="component" value="Chromosome 9"/>
</dbReference>
<proteinExistence type="predicted"/>
<dbReference type="PANTHER" id="PTHR45763:SF28">
    <property type="entry name" value="ALPHA_BETA-HYDROLASES SUPERFAMILY PROTEIN"/>
    <property type="match status" value="1"/>
</dbReference>
<comment type="caution">
    <text evidence="1">The sequence shown here is derived from an EMBL/GenBank/DDBJ whole genome shotgun (WGS) entry which is preliminary data.</text>
</comment>
<accession>A0AAD6JTE9</accession>
<protein>
    <submittedName>
        <fullName evidence="1">Uncharacterized protein</fullName>
    </submittedName>
</protein>
<keyword evidence="2" id="KW-1185">Reference proteome</keyword>
<evidence type="ECO:0000313" key="1">
    <source>
        <dbReference type="EMBL" id="KAJ6410182.1"/>
    </source>
</evidence>
<name>A0AAD6JTE9_9ROSI</name>
<gene>
    <name evidence="1" type="ORF">OIU84_009642</name>
</gene>
<reference evidence="1 2" key="1">
    <citation type="journal article" date="2023" name="Int. J. Mol. Sci.">
        <title>De Novo Assembly and Annotation of 11 Diverse Shrub Willow (Salix) Genomes Reveals Novel Gene Organization in Sex-Linked Regions.</title>
        <authorList>
            <person name="Hyden B."/>
            <person name="Feng K."/>
            <person name="Yates T.B."/>
            <person name="Jawdy S."/>
            <person name="Cereghino C."/>
            <person name="Smart L.B."/>
            <person name="Muchero W."/>
        </authorList>
    </citation>
    <scope>NUCLEOTIDE SEQUENCE [LARGE SCALE GENOMIC DNA]</scope>
    <source>
        <tissue evidence="1">Shoot tip</tissue>
    </source>
</reference>